<dbReference type="GeneID" id="20816410"/>
<accession>W4FT24</accession>
<proteinExistence type="predicted"/>
<reference evidence="1" key="1">
    <citation type="submission" date="2013-12" db="EMBL/GenBank/DDBJ databases">
        <title>The Genome Sequence of Aphanomyces astaci APO3.</title>
        <authorList>
            <consortium name="The Broad Institute Genomics Platform"/>
            <person name="Russ C."/>
            <person name="Tyler B."/>
            <person name="van West P."/>
            <person name="Dieguez-Uribeondo J."/>
            <person name="Young S.K."/>
            <person name="Zeng Q."/>
            <person name="Gargeya S."/>
            <person name="Fitzgerald M."/>
            <person name="Abouelleil A."/>
            <person name="Alvarado L."/>
            <person name="Chapman S.B."/>
            <person name="Gainer-Dewar J."/>
            <person name="Goldberg J."/>
            <person name="Griggs A."/>
            <person name="Gujja S."/>
            <person name="Hansen M."/>
            <person name="Howarth C."/>
            <person name="Imamovic A."/>
            <person name="Ireland A."/>
            <person name="Larimer J."/>
            <person name="McCowan C."/>
            <person name="Murphy C."/>
            <person name="Pearson M."/>
            <person name="Poon T.W."/>
            <person name="Priest M."/>
            <person name="Roberts A."/>
            <person name="Saif S."/>
            <person name="Shea T."/>
            <person name="Sykes S."/>
            <person name="Wortman J."/>
            <person name="Nusbaum C."/>
            <person name="Birren B."/>
        </authorList>
    </citation>
    <scope>NUCLEOTIDE SEQUENCE [LARGE SCALE GENOMIC DNA]</scope>
    <source>
        <strain evidence="1">APO3</strain>
    </source>
</reference>
<dbReference type="EMBL" id="KI913170">
    <property type="protein sequence ID" value="ETV70076.1"/>
    <property type="molecule type" value="Genomic_DNA"/>
</dbReference>
<evidence type="ECO:0000313" key="1">
    <source>
        <dbReference type="EMBL" id="ETV70076.1"/>
    </source>
</evidence>
<name>W4FT24_APHAT</name>
<organism evidence="1">
    <name type="scientific">Aphanomyces astaci</name>
    <name type="common">Crayfish plague agent</name>
    <dbReference type="NCBI Taxonomy" id="112090"/>
    <lineage>
        <taxon>Eukaryota</taxon>
        <taxon>Sar</taxon>
        <taxon>Stramenopiles</taxon>
        <taxon>Oomycota</taxon>
        <taxon>Saprolegniomycetes</taxon>
        <taxon>Saprolegniales</taxon>
        <taxon>Verrucalvaceae</taxon>
        <taxon>Aphanomyces</taxon>
    </lineage>
</organism>
<dbReference type="AlphaFoldDB" id="W4FT24"/>
<dbReference type="VEuPathDB" id="FungiDB:H257_14414"/>
<sequence>MPMPSLCSFVRLGAARAYTLHTQHLLPYQLRELVCLRCFFAQRFPAHSPLRLYRYDFYDEFLGTLVLDKSTAEIEEMFLILHHLTKHQQFEYLQETMERIMH</sequence>
<dbReference type="RefSeq" id="XP_009840519.1">
    <property type="nucleotide sequence ID" value="XM_009842217.1"/>
</dbReference>
<gene>
    <name evidence="1" type="ORF">H257_14414</name>
</gene>
<protein>
    <submittedName>
        <fullName evidence="1">Uncharacterized protein</fullName>
    </submittedName>
</protein>